<evidence type="ECO:0000259" key="8">
    <source>
        <dbReference type="PROSITE" id="PS50192"/>
    </source>
</evidence>
<feature type="region of interest" description="Disordered" evidence="7">
    <location>
        <begin position="66"/>
        <end position="89"/>
    </location>
</feature>
<dbReference type="AlphaFoldDB" id="A0A4W5MWE9"/>
<dbReference type="GO" id="GO:0031629">
    <property type="term" value="P:synaptic vesicle fusion to presynaptic active zone membrane"/>
    <property type="evidence" value="ECO:0007669"/>
    <property type="project" value="TreeGrafter"/>
</dbReference>
<dbReference type="FunFam" id="1.20.5.110:FF:000022">
    <property type="entry name" value="Syntaxin 19"/>
    <property type="match status" value="1"/>
</dbReference>
<evidence type="ECO:0000256" key="4">
    <source>
        <dbReference type="ARBA" id="ARBA00023054"/>
    </source>
</evidence>
<reference evidence="9" key="2">
    <citation type="submission" date="2025-08" db="UniProtKB">
        <authorList>
            <consortium name="Ensembl"/>
        </authorList>
    </citation>
    <scope>IDENTIFICATION</scope>
</reference>
<keyword evidence="5" id="KW-0472">Membrane</keyword>
<comment type="similarity">
    <text evidence="2">Belongs to the syntaxin family.</text>
</comment>
<evidence type="ECO:0000256" key="1">
    <source>
        <dbReference type="ARBA" id="ARBA00004184"/>
    </source>
</evidence>
<sequence>MDTLWRNPLSMAWLKWQLHSWSSIKGSFEASSTTNYNKASTDRFCCPPEGTLTMRDRLEELRQRAQEFREASNKADETPLPEEDADPDDPAWVSVATPQQAVVFEDEPVLDNFLSEAQHIRSDIIELETEVKKFSQQQRSLVATMRRFSVMKKESSVTRDIKLQAESIHRRLDALFKKAQSLEGLQGLATATTRIQRSQHAALHRQFQQVMRMYNDSILSKQERCKHFLIRQLEVSGRDVTEEEVDEMVAAGKWEVFNQNLLNNERITRSKLSEIEQRHKELVNLESNMKELRDLFMDVFMLVEEQGDYIDHIQTSVEKTQDYVTVSNEKFKMAARYKKKNPLRRLCCFCCPWR</sequence>
<accession>A0A4W5MWE9</accession>
<protein>
    <submittedName>
        <fullName evidence="9">Syntaxin 19</fullName>
    </submittedName>
</protein>
<dbReference type="PANTHER" id="PTHR19957">
    <property type="entry name" value="SYNTAXIN"/>
    <property type="match status" value="1"/>
</dbReference>
<name>A0A4W5MWE9_9TELE</name>
<feature type="compositionally biased region" description="Acidic residues" evidence="7">
    <location>
        <begin position="79"/>
        <end position="89"/>
    </location>
</feature>
<dbReference type="InterPro" id="IPR010989">
    <property type="entry name" value="SNARE"/>
</dbReference>
<dbReference type="GO" id="GO:0006886">
    <property type="term" value="P:intracellular protein transport"/>
    <property type="evidence" value="ECO:0007669"/>
    <property type="project" value="TreeGrafter"/>
</dbReference>
<keyword evidence="10" id="KW-1185">Reference proteome</keyword>
<dbReference type="GO" id="GO:0048787">
    <property type="term" value="C:presynaptic active zone membrane"/>
    <property type="evidence" value="ECO:0007669"/>
    <property type="project" value="TreeGrafter"/>
</dbReference>
<dbReference type="Gene3D" id="1.20.58.70">
    <property type="match status" value="1"/>
</dbReference>
<dbReference type="InterPro" id="IPR000727">
    <property type="entry name" value="T_SNARE_dom"/>
</dbReference>
<dbReference type="PROSITE" id="PS50192">
    <property type="entry name" value="T_SNARE"/>
    <property type="match status" value="1"/>
</dbReference>
<dbReference type="GO" id="GO:0031201">
    <property type="term" value="C:SNARE complex"/>
    <property type="evidence" value="ECO:0007669"/>
    <property type="project" value="TreeGrafter"/>
</dbReference>
<reference evidence="9" key="3">
    <citation type="submission" date="2025-09" db="UniProtKB">
        <authorList>
            <consortium name="Ensembl"/>
        </authorList>
    </citation>
    <scope>IDENTIFICATION</scope>
</reference>
<keyword evidence="4 6" id="KW-0175">Coiled coil</keyword>
<dbReference type="GO" id="GO:0000149">
    <property type="term" value="F:SNARE binding"/>
    <property type="evidence" value="ECO:0007669"/>
    <property type="project" value="TreeGrafter"/>
</dbReference>
<dbReference type="SMART" id="SM00397">
    <property type="entry name" value="t_SNARE"/>
    <property type="match status" value="1"/>
</dbReference>
<evidence type="ECO:0000256" key="2">
    <source>
        <dbReference type="ARBA" id="ARBA00009063"/>
    </source>
</evidence>
<proteinExistence type="inferred from homology"/>
<dbReference type="Gene3D" id="1.20.5.110">
    <property type="match status" value="1"/>
</dbReference>
<dbReference type="InterPro" id="IPR006011">
    <property type="entry name" value="Syntaxin_N"/>
</dbReference>
<evidence type="ECO:0000313" key="9">
    <source>
        <dbReference type="Ensembl" id="ENSHHUP00000043311.1"/>
    </source>
</evidence>
<dbReference type="GeneTree" id="ENSGT01050000244948"/>
<dbReference type="GO" id="GO:0005484">
    <property type="term" value="F:SNAP receptor activity"/>
    <property type="evidence" value="ECO:0007669"/>
    <property type="project" value="TreeGrafter"/>
</dbReference>
<comment type="subcellular location">
    <subcellularLocation>
        <location evidence="1">Endomembrane system</location>
        <topology evidence="1">Peripheral membrane protein</topology>
    </subcellularLocation>
</comment>
<evidence type="ECO:0000256" key="7">
    <source>
        <dbReference type="SAM" id="MobiDB-lite"/>
    </source>
</evidence>
<dbReference type="SUPFAM" id="SSF47661">
    <property type="entry name" value="t-snare proteins"/>
    <property type="match status" value="1"/>
</dbReference>
<dbReference type="PANTHER" id="PTHR19957:SF29">
    <property type="entry name" value="SYNTAXIN-19"/>
    <property type="match status" value="1"/>
</dbReference>
<evidence type="ECO:0000256" key="6">
    <source>
        <dbReference type="SAM" id="Coils"/>
    </source>
</evidence>
<feature type="domain" description="T-SNARE coiled-coil homology" evidence="8">
    <location>
        <begin position="272"/>
        <end position="334"/>
    </location>
</feature>
<dbReference type="CDD" id="cd00179">
    <property type="entry name" value="SynN"/>
    <property type="match status" value="1"/>
</dbReference>
<dbReference type="Pfam" id="PF00804">
    <property type="entry name" value="Syntaxin"/>
    <property type="match status" value="1"/>
</dbReference>
<evidence type="ECO:0000256" key="3">
    <source>
        <dbReference type="ARBA" id="ARBA00022448"/>
    </source>
</evidence>
<evidence type="ECO:0000256" key="5">
    <source>
        <dbReference type="ARBA" id="ARBA00023136"/>
    </source>
</evidence>
<dbReference type="Proteomes" id="UP000314982">
    <property type="component" value="Unassembled WGS sequence"/>
</dbReference>
<keyword evidence="3" id="KW-0813">Transport</keyword>
<organism evidence="9 10">
    <name type="scientific">Hucho hucho</name>
    <name type="common">huchen</name>
    <dbReference type="NCBI Taxonomy" id="62062"/>
    <lineage>
        <taxon>Eukaryota</taxon>
        <taxon>Metazoa</taxon>
        <taxon>Chordata</taxon>
        <taxon>Craniata</taxon>
        <taxon>Vertebrata</taxon>
        <taxon>Euteleostomi</taxon>
        <taxon>Actinopterygii</taxon>
        <taxon>Neopterygii</taxon>
        <taxon>Teleostei</taxon>
        <taxon>Protacanthopterygii</taxon>
        <taxon>Salmoniformes</taxon>
        <taxon>Salmonidae</taxon>
        <taxon>Salmoninae</taxon>
        <taxon>Hucho</taxon>
    </lineage>
</organism>
<evidence type="ECO:0000313" key="10">
    <source>
        <dbReference type="Proteomes" id="UP000314982"/>
    </source>
</evidence>
<dbReference type="Ensembl" id="ENSHHUT00000044937.1">
    <property type="protein sequence ID" value="ENSHHUP00000043311.1"/>
    <property type="gene ID" value="ENSHHUG00000026600.1"/>
</dbReference>
<dbReference type="STRING" id="62062.ENSHHUP00000043311"/>
<dbReference type="GO" id="GO:0048278">
    <property type="term" value="P:vesicle docking"/>
    <property type="evidence" value="ECO:0007669"/>
    <property type="project" value="TreeGrafter"/>
</dbReference>
<feature type="coiled-coil region" evidence="6">
    <location>
        <begin position="110"/>
        <end position="137"/>
    </location>
</feature>
<dbReference type="GO" id="GO:0008021">
    <property type="term" value="C:synaptic vesicle"/>
    <property type="evidence" value="ECO:0007669"/>
    <property type="project" value="TreeGrafter"/>
</dbReference>
<dbReference type="SMART" id="SM00503">
    <property type="entry name" value="SynN"/>
    <property type="match status" value="1"/>
</dbReference>
<feature type="compositionally biased region" description="Basic and acidic residues" evidence="7">
    <location>
        <begin position="66"/>
        <end position="77"/>
    </location>
</feature>
<reference evidence="10" key="1">
    <citation type="submission" date="2018-06" db="EMBL/GenBank/DDBJ databases">
        <title>Genome assembly of Danube salmon.</title>
        <authorList>
            <person name="Macqueen D.J."/>
            <person name="Gundappa M.K."/>
        </authorList>
    </citation>
    <scope>NUCLEOTIDE SEQUENCE [LARGE SCALE GENOMIC DNA]</scope>
</reference>
<dbReference type="InterPro" id="IPR045242">
    <property type="entry name" value="Syntaxin"/>
</dbReference>